<dbReference type="EMBL" id="JAGTUK010000001">
    <property type="protein sequence ID" value="MBS0023269.1"/>
    <property type="molecule type" value="Genomic_DNA"/>
</dbReference>
<organism evidence="1 2">
    <name type="scientific">Microbacterium paraoxydans</name>
    <dbReference type="NCBI Taxonomy" id="199592"/>
    <lineage>
        <taxon>Bacteria</taxon>
        <taxon>Bacillati</taxon>
        <taxon>Actinomycetota</taxon>
        <taxon>Actinomycetes</taxon>
        <taxon>Micrococcales</taxon>
        <taxon>Microbacteriaceae</taxon>
        <taxon>Microbacterium</taxon>
    </lineage>
</organism>
<dbReference type="PROSITE" id="PS51318">
    <property type="entry name" value="TAT"/>
    <property type="match status" value="1"/>
</dbReference>
<evidence type="ECO:0000313" key="1">
    <source>
        <dbReference type="EMBL" id="MBS0023269.1"/>
    </source>
</evidence>
<dbReference type="Proteomes" id="UP000678243">
    <property type="component" value="Unassembled WGS sequence"/>
</dbReference>
<name>A0ABS5IJY6_9MICO</name>
<gene>
    <name evidence="1" type="ORF">KE274_04030</name>
</gene>
<proteinExistence type="predicted"/>
<dbReference type="InterPro" id="IPR006311">
    <property type="entry name" value="TAT_signal"/>
</dbReference>
<evidence type="ECO:0000313" key="2">
    <source>
        <dbReference type="Proteomes" id="UP000678243"/>
    </source>
</evidence>
<reference evidence="1 2" key="1">
    <citation type="submission" date="2021-04" db="EMBL/GenBank/DDBJ databases">
        <title>Whole genome analysis of root endophytic bacterium Microbacterium paraoxydans ku-mp colonizing RP-bio226 rice variety.</title>
        <authorList>
            <person name="Ulaganathan K."/>
            <person name="Latha B."/>
        </authorList>
    </citation>
    <scope>NUCLEOTIDE SEQUENCE [LARGE SCALE GENOMIC DNA]</scope>
    <source>
        <strain evidence="2">ku-mp</strain>
    </source>
</reference>
<keyword evidence="2" id="KW-1185">Reference proteome</keyword>
<protein>
    <submittedName>
        <fullName evidence="1">Uncharacterized protein</fullName>
    </submittedName>
</protein>
<comment type="caution">
    <text evidence="1">The sequence shown here is derived from an EMBL/GenBank/DDBJ whole genome shotgun (WGS) entry which is preliminary data.</text>
</comment>
<sequence length="182" mass="17964">MTEEIQKNTGISRRTVVKGAAWSVPVIAAAVATPLAAASITDSDLVPAFSGPVTLTLGVPPLSVASINTVNTLTITNNGPAASPAGATTTIQYTPSLLTLNIGPVAGVTVGGSDGNYTLTLPSIPAGGNIVINLGTTLDSLLNLSVLTGLLGGPQQTMTATVAGDDVTGNNTTSSNVGITLL</sequence>
<accession>A0ABS5IJY6</accession>
<dbReference type="RefSeq" id="WP_211541721.1">
    <property type="nucleotide sequence ID" value="NZ_JAGTUK010000001.1"/>
</dbReference>